<name>A0A0D4ZZ38_9SPHN</name>
<accession>A0A0D4ZZ38</accession>
<evidence type="ECO:0008006" key="2">
    <source>
        <dbReference type="Google" id="ProtNLM"/>
    </source>
</evidence>
<proteinExistence type="predicted"/>
<geneLocation type="plasmid" evidence="1">
    <name>201</name>
</geneLocation>
<evidence type="ECO:0000313" key="1">
    <source>
        <dbReference type="EMBL" id="AJW29208.1"/>
    </source>
</evidence>
<sequence length="386" mass="41404">MQLFRHGEFWHKAAEMAVSPAPPDLLLAYAEAQAALARLADRVTLSPVRGPLQTRIALAERQALAALDSLDLPEDALTVDARGRVATTPYDLTHWKQAIGQPIALTALAHDPAALLAWLGADQPRSTGGDSLLTAADRDPTERLAAITRWQKAPLPPTPPLLQAARMADLWRQHAPLGRGDRVASLLIGDRWGAGRWPGSSGGLTALGLRHAGGLWKIARGGDLDRLWLDAVRVGADAHLETETRLRAYAGRVAPHLASRRRLGRLKEVILFAMARPAISSAQVAQALKLTSAGAIKLLSIAVSEGLLLERTGQASYRSYAIPVSQPVPGRPAPGRRRRPAADPFAADFWTEEDGFSGVEQRSGAAVLDVATADHFPSMRPGELEP</sequence>
<protein>
    <recommendedName>
        <fullName evidence="2">HTH DNA binding domain-containing protein</fullName>
    </recommendedName>
</protein>
<dbReference type="AlphaFoldDB" id="A0A0D4ZZ38"/>
<organism evidence="1">
    <name type="scientific">Sphingomonas sp. NS2</name>
    <dbReference type="NCBI Taxonomy" id="908605"/>
    <lineage>
        <taxon>Bacteria</taxon>
        <taxon>Pseudomonadati</taxon>
        <taxon>Pseudomonadota</taxon>
        <taxon>Alphaproteobacteria</taxon>
        <taxon>Sphingomonadales</taxon>
        <taxon>Sphingomonadaceae</taxon>
        <taxon>Sphingomonas</taxon>
    </lineage>
</organism>
<dbReference type="EMBL" id="KM017070">
    <property type="protein sequence ID" value="AJW29208.1"/>
    <property type="molecule type" value="Genomic_DNA"/>
</dbReference>
<gene>
    <name evidence="1" type="ORF">plasmid201_020</name>
</gene>
<keyword evidence="1" id="KW-0614">Plasmid</keyword>
<reference evidence="1" key="1">
    <citation type="submission" date="2014-06" db="EMBL/GenBank/DDBJ databases">
        <title>Molecular and ecological studies on carbamate pesticide degrading bacteria isolated from agricultural soils.</title>
        <authorList>
            <person name="Kim D.-U."/>
            <person name="Ka J.-O."/>
        </authorList>
    </citation>
    <scope>NUCLEOTIDE SEQUENCE</scope>
    <source>
        <strain evidence="1">NS2</strain>
        <plasmid evidence="1">201</plasmid>
    </source>
</reference>